<dbReference type="RefSeq" id="WP_274584534.1">
    <property type="nucleotide sequence ID" value="NZ_CP145811.1"/>
</dbReference>
<reference evidence="2" key="2">
    <citation type="submission" date="2024-02" db="EMBL/GenBank/DDBJ databases">
        <title>Neisseria leonii sp. nov.</title>
        <authorList>
            <person name="Boutroux M."/>
            <person name="Favre-Rochex S."/>
            <person name="Gorgette O."/>
            <person name="Touak G."/>
            <person name="Muhle E."/>
            <person name="Chesneau O."/>
            <person name="Clermont D."/>
            <person name="Rahi P."/>
        </authorList>
    </citation>
    <scope>NUCLEOTIDE SEQUENCE</scope>
    <source>
        <strain evidence="2">51.81</strain>
    </source>
</reference>
<name>A0A9X4IDM5_9NEIS</name>
<dbReference type="GO" id="GO:0030638">
    <property type="term" value="P:polyketide metabolic process"/>
    <property type="evidence" value="ECO:0007669"/>
    <property type="project" value="InterPro"/>
</dbReference>
<dbReference type="InterPro" id="IPR009959">
    <property type="entry name" value="Cyclase_SnoaL-like"/>
</dbReference>
<dbReference type="PANTHER" id="PTHR38436:SF1">
    <property type="entry name" value="ESTER CYCLASE"/>
    <property type="match status" value="1"/>
</dbReference>
<organism evidence="1">
    <name type="scientific">Neisseria leonii</name>
    <dbReference type="NCBI Taxonomy" id="2995413"/>
    <lineage>
        <taxon>Bacteria</taxon>
        <taxon>Pseudomonadati</taxon>
        <taxon>Pseudomonadota</taxon>
        <taxon>Betaproteobacteria</taxon>
        <taxon>Neisseriales</taxon>
        <taxon>Neisseriaceae</taxon>
        <taxon>Neisseria</taxon>
    </lineage>
</organism>
<reference evidence="1" key="1">
    <citation type="submission" date="2022-10" db="EMBL/GenBank/DDBJ databases">
        <authorList>
            <person name="Boutroux M."/>
        </authorList>
    </citation>
    <scope>NUCLEOTIDE SEQUENCE</scope>
    <source>
        <strain evidence="1">51.81</strain>
    </source>
</reference>
<evidence type="ECO:0000313" key="1">
    <source>
        <dbReference type="EMBL" id="MDD9327283.1"/>
    </source>
</evidence>
<dbReference type="EMBL" id="JAPQFL010000001">
    <property type="protein sequence ID" value="MDD9327283.1"/>
    <property type="molecule type" value="Genomic_DNA"/>
</dbReference>
<dbReference type="Gene3D" id="3.10.450.50">
    <property type="match status" value="1"/>
</dbReference>
<dbReference type="InterPro" id="IPR032710">
    <property type="entry name" value="NTF2-like_dom_sf"/>
</dbReference>
<dbReference type="AlphaFoldDB" id="A0A9X4IDM5"/>
<dbReference type="EMBL" id="CP146598">
    <property type="protein sequence ID" value="WWY03674.1"/>
    <property type="molecule type" value="Genomic_DNA"/>
</dbReference>
<dbReference type="SUPFAM" id="SSF54427">
    <property type="entry name" value="NTF2-like"/>
    <property type="match status" value="1"/>
</dbReference>
<sequence length="143" mass="15820">MSQIGNQAFMQRFVMFLNTASLPLAEELIAPGAVFRAPVSGHEYTGPEGYVAILHRLRGGFPDAVWHLEEVVGEGNVLVARFSVVGTHQGEFEGYAPSHRAVKVSAMNLYRLKNGRIVREFAQFDHLSLLWQIGVYPPPSQAV</sequence>
<protein>
    <submittedName>
        <fullName evidence="1">Ester cyclase</fullName>
    </submittedName>
</protein>
<dbReference type="Pfam" id="PF07366">
    <property type="entry name" value="SnoaL"/>
    <property type="match status" value="1"/>
</dbReference>
<accession>A0A9X4IDM5</accession>
<dbReference type="PANTHER" id="PTHR38436">
    <property type="entry name" value="POLYKETIDE CYCLASE SNOAL-LIKE DOMAIN"/>
    <property type="match status" value="1"/>
</dbReference>
<dbReference type="Proteomes" id="UP001149607">
    <property type="component" value="Chromosome"/>
</dbReference>
<gene>
    <name evidence="1" type="ORF">ORY91_000667</name>
    <name evidence="2" type="ORF">V9W64_02720</name>
</gene>
<evidence type="ECO:0000313" key="3">
    <source>
        <dbReference type="Proteomes" id="UP001149607"/>
    </source>
</evidence>
<evidence type="ECO:0000313" key="2">
    <source>
        <dbReference type="EMBL" id="WWY03674.1"/>
    </source>
</evidence>
<keyword evidence="3" id="KW-1185">Reference proteome</keyword>
<proteinExistence type="predicted"/>